<dbReference type="STRING" id="45496.SAMN04488079_105213"/>
<organism evidence="3 4">
    <name type="scientific">Methylophaga sulfidovorans</name>
    <dbReference type="NCBI Taxonomy" id="45496"/>
    <lineage>
        <taxon>Bacteria</taxon>
        <taxon>Pseudomonadati</taxon>
        <taxon>Pseudomonadota</taxon>
        <taxon>Gammaproteobacteria</taxon>
        <taxon>Thiotrichales</taxon>
        <taxon>Piscirickettsiaceae</taxon>
        <taxon>Methylophaga</taxon>
    </lineage>
</organism>
<dbReference type="EMBL" id="FOSH01000005">
    <property type="protein sequence ID" value="SFK14619.1"/>
    <property type="molecule type" value="Genomic_DNA"/>
</dbReference>
<evidence type="ECO:0000313" key="4">
    <source>
        <dbReference type="Proteomes" id="UP000198924"/>
    </source>
</evidence>
<dbReference type="InterPro" id="IPR002347">
    <property type="entry name" value="SDR_fam"/>
</dbReference>
<dbReference type="GO" id="GO:0016491">
    <property type="term" value="F:oxidoreductase activity"/>
    <property type="evidence" value="ECO:0007669"/>
    <property type="project" value="UniProtKB-KW"/>
</dbReference>
<keyword evidence="4" id="KW-1185">Reference proteome</keyword>
<dbReference type="PANTHER" id="PTHR42901">
    <property type="entry name" value="ALCOHOL DEHYDROGENASE"/>
    <property type="match status" value="1"/>
</dbReference>
<dbReference type="PRINTS" id="PR00081">
    <property type="entry name" value="GDHRDH"/>
</dbReference>
<dbReference type="Proteomes" id="UP000198924">
    <property type="component" value="Unassembled WGS sequence"/>
</dbReference>
<dbReference type="Gene3D" id="3.40.50.720">
    <property type="entry name" value="NAD(P)-binding Rossmann-like Domain"/>
    <property type="match status" value="1"/>
</dbReference>
<evidence type="ECO:0000256" key="1">
    <source>
        <dbReference type="ARBA" id="ARBA00006484"/>
    </source>
</evidence>
<dbReference type="PANTHER" id="PTHR42901:SF1">
    <property type="entry name" value="ALCOHOL DEHYDROGENASE"/>
    <property type="match status" value="1"/>
</dbReference>
<evidence type="ECO:0000313" key="3">
    <source>
        <dbReference type="EMBL" id="SFK14619.1"/>
    </source>
</evidence>
<dbReference type="InterPro" id="IPR036291">
    <property type="entry name" value="NAD(P)-bd_dom_sf"/>
</dbReference>
<sequence length="235" mass="25378">MQTHTEDSQLADQIILITGAAQGIGASVAKACAQAGATVILLDKQVPQLEAVYDEIVEQTGIIPAIYPLDLKGATVDNYKQLAQTISDNFGKLNALIHCAATLGQLAPVMNQDPKTWAETIHINLTATYLLTQACLPLLKQQTSHLIFTTDAHKHTAYWGAYGISKAAIEAFAEQLKDELEAEGKVIVSTIDPGEVRTALYARAYPARNPEHLNLPDDVVHHYIGKLNIEANSAA</sequence>
<dbReference type="Pfam" id="PF00106">
    <property type="entry name" value="adh_short"/>
    <property type="match status" value="1"/>
</dbReference>
<keyword evidence="2" id="KW-0560">Oxidoreductase</keyword>
<proteinExistence type="inferred from homology"/>
<dbReference type="SUPFAM" id="SSF51735">
    <property type="entry name" value="NAD(P)-binding Rossmann-fold domains"/>
    <property type="match status" value="1"/>
</dbReference>
<name>A0A1I3X5N2_9GAMM</name>
<reference evidence="4" key="1">
    <citation type="submission" date="2016-10" db="EMBL/GenBank/DDBJ databases">
        <authorList>
            <person name="Varghese N."/>
            <person name="Submissions S."/>
        </authorList>
    </citation>
    <scope>NUCLEOTIDE SEQUENCE [LARGE SCALE GENOMIC DNA]</scope>
    <source>
        <strain evidence="4">DSM 11578</strain>
    </source>
</reference>
<gene>
    <name evidence="3" type="ORF">SAMN04488079_105213</name>
</gene>
<dbReference type="AlphaFoldDB" id="A0A1I3X5N2"/>
<comment type="similarity">
    <text evidence="1">Belongs to the short-chain dehydrogenases/reductases (SDR) family.</text>
</comment>
<evidence type="ECO:0000256" key="2">
    <source>
        <dbReference type="ARBA" id="ARBA00023002"/>
    </source>
</evidence>
<protein>
    <submittedName>
        <fullName evidence="3">NAD(P)-dependent dehydrogenase, short-chain alcohol dehydrogenase family</fullName>
    </submittedName>
</protein>
<accession>A0A1I3X5N2</accession>